<organism evidence="2">
    <name type="scientific">Spironucleus salmonicida</name>
    <dbReference type="NCBI Taxonomy" id="348837"/>
    <lineage>
        <taxon>Eukaryota</taxon>
        <taxon>Metamonada</taxon>
        <taxon>Diplomonadida</taxon>
        <taxon>Hexamitidae</taxon>
        <taxon>Hexamitinae</taxon>
        <taxon>Spironucleus</taxon>
    </lineage>
</organism>
<evidence type="ECO:0000313" key="2">
    <source>
        <dbReference type="EMBL" id="EST45890.1"/>
    </source>
</evidence>
<evidence type="ECO:0000256" key="1">
    <source>
        <dbReference type="SAM" id="SignalP"/>
    </source>
</evidence>
<proteinExistence type="predicted"/>
<keyword evidence="1" id="KW-0732">Signal</keyword>
<feature type="signal peptide" evidence="1">
    <location>
        <begin position="1"/>
        <end position="20"/>
    </location>
</feature>
<reference evidence="2" key="1">
    <citation type="journal article" date="2014" name="PLoS Genet.">
        <title>The Genome of Spironucleus salmonicida Highlights a Fish Pathogen Adapted to Fluctuating Environments.</title>
        <authorList>
            <person name="Xu F."/>
            <person name="Jerlstrom-Hultqvist J."/>
            <person name="Einarsson E."/>
            <person name="Astvaldsson A."/>
            <person name="Svard S.G."/>
            <person name="Andersson J.O."/>
        </authorList>
    </citation>
    <scope>NUCLEOTIDE SEQUENCE</scope>
</reference>
<protein>
    <submittedName>
        <fullName evidence="2">Uncharacterized protein</fullName>
    </submittedName>
</protein>
<sequence>MIRALIFKIFGSLLLRGEQSSHQPQENNSSGIARTLSNRYYAQVVAQCRQKYILPSKYGTPII</sequence>
<name>V6LMN4_9EUKA</name>
<dbReference type="AlphaFoldDB" id="V6LMN4"/>
<feature type="chain" id="PRO_5004749245" evidence="1">
    <location>
        <begin position="21"/>
        <end position="63"/>
    </location>
</feature>
<accession>V6LMN4</accession>
<dbReference type="EMBL" id="KI546087">
    <property type="protein sequence ID" value="EST45890.1"/>
    <property type="molecule type" value="Genomic_DNA"/>
</dbReference>
<gene>
    <name evidence="2" type="ORF">SS50377_14181</name>
</gene>